<evidence type="ECO:0000313" key="2">
    <source>
        <dbReference type="EMBL" id="CAB3401355.1"/>
    </source>
</evidence>
<feature type="transmembrane region" description="Helical" evidence="1">
    <location>
        <begin position="130"/>
        <end position="149"/>
    </location>
</feature>
<dbReference type="Pfam" id="PF03383">
    <property type="entry name" value="Serpentine_r_xa"/>
    <property type="match status" value="1"/>
</dbReference>
<proteinExistence type="predicted"/>
<evidence type="ECO:0000256" key="1">
    <source>
        <dbReference type="SAM" id="Phobius"/>
    </source>
</evidence>
<dbReference type="EMBL" id="CADEPM010000003">
    <property type="protein sequence ID" value="CAB3401355.1"/>
    <property type="molecule type" value="Genomic_DNA"/>
</dbReference>
<feature type="transmembrane region" description="Helical" evidence="1">
    <location>
        <begin position="191"/>
        <end position="212"/>
    </location>
</feature>
<dbReference type="Proteomes" id="UP000494206">
    <property type="component" value="Unassembled WGS sequence"/>
</dbReference>
<feature type="transmembrane region" description="Helical" evidence="1">
    <location>
        <begin position="38"/>
        <end position="58"/>
    </location>
</feature>
<accession>A0A8S1EGN9</accession>
<organism evidence="2 3">
    <name type="scientific">Caenorhabditis bovis</name>
    <dbReference type="NCBI Taxonomy" id="2654633"/>
    <lineage>
        <taxon>Eukaryota</taxon>
        <taxon>Metazoa</taxon>
        <taxon>Ecdysozoa</taxon>
        <taxon>Nematoda</taxon>
        <taxon>Chromadorea</taxon>
        <taxon>Rhabditida</taxon>
        <taxon>Rhabditina</taxon>
        <taxon>Rhabditomorpha</taxon>
        <taxon>Rhabditoidea</taxon>
        <taxon>Rhabditidae</taxon>
        <taxon>Peloderinae</taxon>
        <taxon>Caenorhabditis</taxon>
    </lineage>
</organism>
<keyword evidence="1" id="KW-0472">Membrane</keyword>
<keyword evidence="1" id="KW-0812">Transmembrane</keyword>
<dbReference type="AlphaFoldDB" id="A0A8S1EGN9"/>
<feature type="transmembrane region" description="Helical" evidence="1">
    <location>
        <begin position="78"/>
        <end position="98"/>
    </location>
</feature>
<gene>
    <name evidence="2" type="ORF">CBOVIS_LOCUS4112</name>
</gene>
<dbReference type="OrthoDB" id="5823722at2759"/>
<keyword evidence="3" id="KW-1185">Reference proteome</keyword>
<name>A0A8S1EGN9_9PELO</name>
<protein>
    <submittedName>
        <fullName evidence="2">Uncharacterized protein</fullName>
    </submittedName>
</protein>
<dbReference type="Gene3D" id="1.20.1070.10">
    <property type="entry name" value="Rhodopsin 7-helix transmembrane proteins"/>
    <property type="match status" value="1"/>
</dbReference>
<sequence length="217" mass="25457">MALSTVSLSTVSYFLVLVPVFLSDEEYAEYRRLVGAELTMAMTFFYIHPMFTLLLMTINRIGVVLSMQAAQYFTYRKIWIYTFMHMIFHLICLLIPYFSECRITFNLRIPAYQSGCAPKRHPITQMFNKYSIFLPFIAFALNLMIIINFKLQRSTFYKNCLRRIRGESKIVAASSIPDDVRRAKKKTERMLMIQSFVTAFYLSTFELINLVARIHPV</sequence>
<evidence type="ECO:0000313" key="3">
    <source>
        <dbReference type="Proteomes" id="UP000494206"/>
    </source>
</evidence>
<dbReference type="PANTHER" id="PTHR23018:SF3">
    <property type="entry name" value="SERPENTINE RECEPTOR CLASS XA 10"/>
    <property type="match status" value="1"/>
</dbReference>
<keyword evidence="1" id="KW-1133">Transmembrane helix</keyword>
<reference evidence="2 3" key="1">
    <citation type="submission" date="2020-04" db="EMBL/GenBank/DDBJ databases">
        <authorList>
            <person name="Laetsch R D."/>
            <person name="Stevens L."/>
            <person name="Kumar S."/>
            <person name="Blaxter L. M."/>
        </authorList>
    </citation>
    <scope>NUCLEOTIDE SEQUENCE [LARGE SCALE GENOMIC DNA]</scope>
</reference>
<dbReference type="PANTHER" id="PTHR23018">
    <property type="entry name" value="SERPENTINE RECEPTOR, CLASS XA-RELATED"/>
    <property type="match status" value="1"/>
</dbReference>
<dbReference type="InterPro" id="IPR005047">
    <property type="entry name" value="7TM_GPCR_serpentine_rcpt_Srxa"/>
</dbReference>
<comment type="caution">
    <text evidence="2">The sequence shown here is derived from an EMBL/GenBank/DDBJ whole genome shotgun (WGS) entry which is preliminary data.</text>
</comment>